<feature type="active site" evidence="1">
    <location>
        <position position="168"/>
    </location>
</feature>
<accession>A0A3L6TBU3</accession>
<proteinExistence type="predicted"/>
<dbReference type="Pfam" id="PF07859">
    <property type="entry name" value="Abhydrolase_3"/>
    <property type="match status" value="1"/>
</dbReference>
<evidence type="ECO:0000256" key="1">
    <source>
        <dbReference type="PROSITE-ProRule" id="PRU10038"/>
    </source>
</evidence>
<reference evidence="4" key="1">
    <citation type="journal article" date="2019" name="Nat. Commun.">
        <title>The genome of broomcorn millet.</title>
        <authorList>
            <person name="Zou C."/>
            <person name="Miki D."/>
            <person name="Li D."/>
            <person name="Tang Q."/>
            <person name="Xiao L."/>
            <person name="Rajput S."/>
            <person name="Deng P."/>
            <person name="Jia W."/>
            <person name="Huang R."/>
            <person name="Zhang M."/>
            <person name="Sun Y."/>
            <person name="Hu J."/>
            <person name="Fu X."/>
            <person name="Schnable P.S."/>
            <person name="Li F."/>
            <person name="Zhang H."/>
            <person name="Feng B."/>
            <person name="Zhu X."/>
            <person name="Liu R."/>
            <person name="Schnable J.C."/>
            <person name="Zhu J.-K."/>
            <person name="Zhang H."/>
        </authorList>
    </citation>
    <scope>NUCLEOTIDE SEQUENCE [LARGE SCALE GENOMIC DNA]</scope>
</reference>
<dbReference type="InterPro" id="IPR033140">
    <property type="entry name" value="Lipase_GDXG_put_SER_AS"/>
</dbReference>
<dbReference type="InterPro" id="IPR050466">
    <property type="entry name" value="Carboxylest/Gibb_receptor"/>
</dbReference>
<dbReference type="STRING" id="4540.A0A3L6TBU3"/>
<sequence length="271" mass="28510">MCKPSAGEIVAEIPGALRIYKDGRIERLLRSPFVPASENPDAAGIATRDVVIDRGTGVAARLFLPAAASPRRPAGGRRLPFVVYFHGARSRRRAPSAGGTVPPLRHLPRRARRGARRVRGVPPRARAPLPAAYNDAWAALRGVASSSEPDPWLADRADPRRVFLAGDSAGGNIAFHTAVPAGREGTGGGGGMDVEGDVTLVESASEDHGFHLSGPPRASSIELLGHIVKFINKEVKGNNLVVVADTKSDQKLPVADKNETFVVAAGTHASS</sequence>
<evidence type="ECO:0000313" key="4">
    <source>
        <dbReference type="Proteomes" id="UP000275267"/>
    </source>
</evidence>
<evidence type="ECO:0000313" key="3">
    <source>
        <dbReference type="EMBL" id="RLN35642.1"/>
    </source>
</evidence>
<keyword evidence="4" id="KW-1185">Reference proteome</keyword>
<dbReference type="PANTHER" id="PTHR23024">
    <property type="entry name" value="ARYLACETAMIDE DEACETYLASE"/>
    <property type="match status" value="1"/>
</dbReference>
<evidence type="ECO:0000259" key="2">
    <source>
        <dbReference type="Pfam" id="PF07859"/>
    </source>
</evidence>
<dbReference type="GO" id="GO:0016787">
    <property type="term" value="F:hydrolase activity"/>
    <property type="evidence" value="ECO:0007669"/>
    <property type="project" value="InterPro"/>
</dbReference>
<dbReference type="SUPFAM" id="SSF53474">
    <property type="entry name" value="alpha/beta-Hydrolases"/>
    <property type="match status" value="1"/>
</dbReference>
<dbReference type="OrthoDB" id="408631at2759"/>
<dbReference type="PROSITE" id="PS01174">
    <property type="entry name" value="LIPASE_GDXG_SER"/>
    <property type="match status" value="1"/>
</dbReference>
<dbReference type="EMBL" id="PQIB02000002">
    <property type="protein sequence ID" value="RLN35642.1"/>
    <property type="molecule type" value="Genomic_DNA"/>
</dbReference>
<protein>
    <recommendedName>
        <fullName evidence="2">Alpha/beta hydrolase fold-3 domain-containing protein</fullName>
    </recommendedName>
</protein>
<gene>
    <name evidence="3" type="ORF">C2845_PM03G08820</name>
</gene>
<dbReference type="InterPro" id="IPR013094">
    <property type="entry name" value="AB_hydrolase_3"/>
</dbReference>
<feature type="domain" description="Alpha/beta hydrolase fold-3" evidence="2">
    <location>
        <begin position="127"/>
        <end position="185"/>
    </location>
</feature>
<dbReference type="AlphaFoldDB" id="A0A3L6TBU3"/>
<dbReference type="Proteomes" id="UP000275267">
    <property type="component" value="Unassembled WGS sequence"/>
</dbReference>
<name>A0A3L6TBU3_PANMI</name>
<comment type="caution">
    <text evidence="3">The sequence shown here is derived from an EMBL/GenBank/DDBJ whole genome shotgun (WGS) entry which is preliminary data.</text>
</comment>
<dbReference type="InterPro" id="IPR029058">
    <property type="entry name" value="AB_hydrolase_fold"/>
</dbReference>
<dbReference type="PANTHER" id="PTHR23024:SF563">
    <property type="entry name" value="OS09G0435700 PROTEIN"/>
    <property type="match status" value="1"/>
</dbReference>
<dbReference type="Gene3D" id="3.40.50.1820">
    <property type="entry name" value="alpha/beta hydrolase"/>
    <property type="match status" value="1"/>
</dbReference>
<organism evidence="3 4">
    <name type="scientific">Panicum miliaceum</name>
    <name type="common">Proso millet</name>
    <name type="synonym">Broomcorn millet</name>
    <dbReference type="NCBI Taxonomy" id="4540"/>
    <lineage>
        <taxon>Eukaryota</taxon>
        <taxon>Viridiplantae</taxon>
        <taxon>Streptophyta</taxon>
        <taxon>Embryophyta</taxon>
        <taxon>Tracheophyta</taxon>
        <taxon>Spermatophyta</taxon>
        <taxon>Magnoliopsida</taxon>
        <taxon>Liliopsida</taxon>
        <taxon>Poales</taxon>
        <taxon>Poaceae</taxon>
        <taxon>PACMAD clade</taxon>
        <taxon>Panicoideae</taxon>
        <taxon>Panicodae</taxon>
        <taxon>Paniceae</taxon>
        <taxon>Panicinae</taxon>
        <taxon>Panicum</taxon>
        <taxon>Panicum sect. Panicum</taxon>
    </lineage>
</organism>